<feature type="domain" description="Nitroreductase" evidence="6">
    <location>
        <begin position="58"/>
        <end position="199"/>
    </location>
</feature>
<evidence type="ECO:0000256" key="4">
    <source>
        <dbReference type="ARBA" id="ARBA00023002"/>
    </source>
</evidence>
<reference evidence="7 8" key="1">
    <citation type="journal article" date="2011" name="J. Bacteriol.">
        <title>Genome sequence of the verrucomicrobium Opitutus terrae PB90-1, an abundant inhabitant of rice paddy soil ecosystems.</title>
        <authorList>
            <person name="van Passel M.W."/>
            <person name="Kant R."/>
            <person name="Palva A."/>
            <person name="Copeland A."/>
            <person name="Lucas S."/>
            <person name="Lapidus A."/>
            <person name="Glavina del Rio T."/>
            <person name="Pitluck S."/>
            <person name="Goltsman E."/>
            <person name="Clum A."/>
            <person name="Sun H."/>
            <person name="Schmutz J."/>
            <person name="Larimer F.W."/>
            <person name="Land M.L."/>
            <person name="Hauser L."/>
            <person name="Kyrpides N."/>
            <person name="Mikhailova N."/>
            <person name="Richardson P.P."/>
            <person name="Janssen P.H."/>
            <person name="de Vos W.M."/>
            <person name="Smidt H."/>
        </authorList>
    </citation>
    <scope>NUCLEOTIDE SEQUENCE [LARGE SCALE GENOMIC DNA]</scope>
    <source>
        <strain evidence="8">DSM 11246 / JCM 15787 / PB90-1</strain>
    </source>
</reference>
<feature type="signal peptide" evidence="5">
    <location>
        <begin position="1"/>
        <end position="30"/>
    </location>
</feature>
<keyword evidence="8" id="KW-1185">Reference proteome</keyword>
<dbReference type="RefSeq" id="WP_012374681.1">
    <property type="nucleotide sequence ID" value="NC_010571.1"/>
</dbReference>
<proteinExistence type="inferred from homology"/>
<dbReference type="SUPFAM" id="SSF55469">
    <property type="entry name" value="FMN-dependent nitroreductase-like"/>
    <property type="match status" value="1"/>
</dbReference>
<evidence type="ECO:0000256" key="1">
    <source>
        <dbReference type="ARBA" id="ARBA00008366"/>
    </source>
</evidence>
<dbReference type="OrthoDB" id="9775805at2"/>
<dbReference type="GO" id="GO:0016491">
    <property type="term" value="F:oxidoreductase activity"/>
    <property type="evidence" value="ECO:0007669"/>
    <property type="project" value="UniProtKB-KW"/>
</dbReference>
<dbReference type="PROSITE" id="PS51318">
    <property type="entry name" value="TAT"/>
    <property type="match status" value="1"/>
</dbReference>
<dbReference type="InterPro" id="IPR029479">
    <property type="entry name" value="Nitroreductase"/>
</dbReference>
<sequence length="294" mass="32284">MKTNRRTFMKHAALLGAGVSLLELSPRAVAAAAAARAPGTPSNPTLDTIHALHSTHGNFTDQEIPEETLQAILAASVRSANASNMQCYSIVVVRDRETMKQICGYAGSRLLVYFADHNRLVASARALGHVHEPNTLTNLITATVDATLAAQNAALAARSLGVDYLPTNGVHRGDMSRLWKLLDLPPTYCFPVIALVLGYATEEPAHKTGRLTGPGVIHDGKYHAPTTEELAELTRRYDDPESHLQIGFGQQWKENGHPHYLDWMFTRWMKRRSAPSGEPTEIMKTIKRVGFLES</sequence>
<dbReference type="Pfam" id="PF00881">
    <property type="entry name" value="Nitroreductase"/>
    <property type="match status" value="1"/>
</dbReference>
<feature type="chain" id="PRO_5002772819" evidence="5">
    <location>
        <begin position="31"/>
        <end position="294"/>
    </location>
</feature>
<accession>B1ZX30</accession>
<keyword evidence="4" id="KW-0560">Oxidoreductase</keyword>
<keyword evidence="5" id="KW-0732">Signal</keyword>
<protein>
    <submittedName>
        <fullName evidence="7">Nitroreductase</fullName>
    </submittedName>
</protein>
<evidence type="ECO:0000313" key="7">
    <source>
        <dbReference type="EMBL" id="ACB75144.1"/>
    </source>
</evidence>
<comment type="similarity">
    <text evidence="1">Belongs to the flavin oxidoreductase frp family.</text>
</comment>
<dbReference type="Proteomes" id="UP000007013">
    <property type="component" value="Chromosome"/>
</dbReference>
<dbReference type="Gene3D" id="3.40.109.10">
    <property type="entry name" value="NADH Oxidase"/>
    <property type="match status" value="1"/>
</dbReference>
<keyword evidence="2" id="KW-0285">Flavoprotein</keyword>
<organism evidence="7 8">
    <name type="scientific">Opitutus terrae (strain DSM 11246 / JCM 15787 / PB90-1)</name>
    <dbReference type="NCBI Taxonomy" id="452637"/>
    <lineage>
        <taxon>Bacteria</taxon>
        <taxon>Pseudomonadati</taxon>
        <taxon>Verrucomicrobiota</taxon>
        <taxon>Opitutia</taxon>
        <taxon>Opitutales</taxon>
        <taxon>Opitutaceae</taxon>
        <taxon>Opitutus</taxon>
    </lineage>
</organism>
<dbReference type="InterPro" id="IPR016446">
    <property type="entry name" value="Flavin_OxRdtase_Frp"/>
</dbReference>
<evidence type="ECO:0000256" key="5">
    <source>
        <dbReference type="SAM" id="SignalP"/>
    </source>
</evidence>
<evidence type="ECO:0000256" key="3">
    <source>
        <dbReference type="ARBA" id="ARBA00022643"/>
    </source>
</evidence>
<dbReference type="KEGG" id="ote:Oter_1861"/>
<keyword evidence="3" id="KW-0288">FMN</keyword>
<evidence type="ECO:0000313" key="8">
    <source>
        <dbReference type="Proteomes" id="UP000007013"/>
    </source>
</evidence>
<dbReference type="HOGENOM" id="CLU_070764_0_0_0"/>
<gene>
    <name evidence="7" type="ordered locus">Oter_1861</name>
</gene>
<evidence type="ECO:0000259" key="6">
    <source>
        <dbReference type="Pfam" id="PF00881"/>
    </source>
</evidence>
<dbReference type="PANTHER" id="PTHR43425">
    <property type="entry name" value="OXYGEN-INSENSITIVE NADPH NITROREDUCTASE"/>
    <property type="match status" value="1"/>
</dbReference>
<dbReference type="eggNOG" id="COG0778">
    <property type="taxonomic scope" value="Bacteria"/>
</dbReference>
<dbReference type="PANTHER" id="PTHR43425:SF2">
    <property type="entry name" value="OXYGEN-INSENSITIVE NADPH NITROREDUCTASE"/>
    <property type="match status" value="1"/>
</dbReference>
<dbReference type="EMBL" id="CP001032">
    <property type="protein sequence ID" value="ACB75144.1"/>
    <property type="molecule type" value="Genomic_DNA"/>
</dbReference>
<evidence type="ECO:0000256" key="2">
    <source>
        <dbReference type="ARBA" id="ARBA00022630"/>
    </source>
</evidence>
<dbReference type="InterPro" id="IPR000415">
    <property type="entry name" value="Nitroreductase-like"/>
</dbReference>
<dbReference type="InterPro" id="IPR006311">
    <property type="entry name" value="TAT_signal"/>
</dbReference>
<dbReference type="STRING" id="452637.Oter_1861"/>
<dbReference type="AlphaFoldDB" id="B1ZX30"/>
<name>B1ZX30_OPITP</name>